<dbReference type="Gene3D" id="1.10.10.60">
    <property type="entry name" value="Homeodomain-like"/>
    <property type="match status" value="1"/>
</dbReference>
<dbReference type="Pfam" id="PF02954">
    <property type="entry name" value="HTH_8"/>
    <property type="match status" value="1"/>
</dbReference>
<dbReference type="InterPro" id="IPR002197">
    <property type="entry name" value="HTH_Fis"/>
</dbReference>
<keyword evidence="4" id="KW-0804">Transcription</keyword>
<dbReference type="Pfam" id="PF00158">
    <property type="entry name" value="Sigma54_activat"/>
    <property type="match status" value="1"/>
</dbReference>
<evidence type="ECO:0000256" key="3">
    <source>
        <dbReference type="ARBA" id="ARBA00023015"/>
    </source>
</evidence>
<keyword evidence="2" id="KW-0067">ATP-binding</keyword>
<organism evidence="6 7">
    <name type="scientific">Blautia ammoniilytica</name>
    <dbReference type="NCBI Taxonomy" id="2981782"/>
    <lineage>
        <taxon>Bacteria</taxon>
        <taxon>Bacillati</taxon>
        <taxon>Bacillota</taxon>
        <taxon>Clostridia</taxon>
        <taxon>Lachnospirales</taxon>
        <taxon>Lachnospiraceae</taxon>
        <taxon>Blautia</taxon>
    </lineage>
</organism>
<gene>
    <name evidence="6" type="ORF">OCV61_09800</name>
</gene>
<evidence type="ECO:0000256" key="4">
    <source>
        <dbReference type="ARBA" id="ARBA00023163"/>
    </source>
</evidence>
<accession>A0ABT2TV88</accession>
<dbReference type="InterPro" id="IPR029016">
    <property type="entry name" value="GAF-like_dom_sf"/>
</dbReference>
<dbReference type="PANTHER" id="PTHR32071">
    <property type="entry name" value="TRANSCRIPTIONAL REGULATORY PROTEIN"/>
    <property type="match status" value="1"/>
</dbReference>
<dbReference type="PROSITE" id="PS00675">
    <property type="entry name" value="SIGMA54_INTERACT_1"/>
    <property type="match status" value="1"/>
</dbReference>
<evidence type="ECO:0000313" key="6">
    <source>
        <dbReference type="EMBL" id="MCU6765701.1"/>
    </source>
</evidence>
<dbReference type="InterPro" id="IPR027417">
    <property type="entry name" value="P-loop_NTPase"/>
</dbReference>
<dbReference type="Gene3D" id="3.30.450.40">
    <property type="match status" value="1"/>
</dbReference>
<feature type="domain" description="Sigma-54 factor interaction" evidence="5">
    <location>
        <begin position="273"/>
        <end position="505"/>
    </location>
</feature>
<dbReference type="PANTHER" id="PTHR32071:SF57">
    <property type="entry name" value="C4-DICARBOXYLATE TRANSPORT TRANSCRIPTIONAL REGULATORY PROTEIN DCTD"/>
    <property type="match status" value="1"/>
</dbReference>
<evidence type="ECO:0000256" key="1">
    <source>
        <dbReference type="ARBA" id="ARBA00022741"/>
    </source>
</evidence>
<dbReference type="Gene3D" id="3.40.50.300">
    <property type="entry name" value="P-loop containing nucleotide triphosphate hydrolases"/>
    <property type="match status" value="1"/>
</dbReference>
<name>A0ABT2TV88_9FIRM</name>
<dbReference type="CDD" id="cd00009">
    <property type="entry name" value="AAA"/>
    <property type="match status" value="1"/>
</dbReference>
<dbReference type="Gene3D" id="1.10.8.60">
    <property type="match status" value="1"/>
</dbReference>
<reference evidence="6 7" key="1">
    <citation type="journal article" date="2021" name="ISME Commun">
        <title>Automated analysis of genomic sequences facilitates high-throughput and comprehensive description of bacteria.</title>
        <authorList>
            <person name="Hitch T.C.A."/>
        </authorList>
    </citation>
    <scope>NUCLEOTIDE SEQUENCE [LARGE SCALE GENOMIC DNA]</scope>
    <source>
        <strain evidence="6 7">Sanger_23</strain>
    </source>
</reference>
<proteinExistence type="predicted"/>
<dbReference type="RefSeq" id="WP_158421654.1">
    <property type="nucleotide sequence ID" value="NZ_JAOQJL010000017.1"/>
</dbReference>
<dbReference type="InterPro" id="IPR025662">
    <property type="entry name" value="Sigma_54_int_dom_ATP-bd_1"/>
</dbReference>
<evidence type="ECO:0000256" key="2">
    <source>
        <dbReference type="ARBA" id="ARBA00022840"/>
    </source>
</evidence>
<dbReference type="InterPro" id="IPR002078">
    <property type="entry name" value="Sigma_54_int"/>
</dbReference>
<dbReference type="InterPro" id="IPR009057">
    <property type="entry name" value="Homeodomain-like_sf"/>
</dbReference>
<dbReference type="EMBL" id="JAOQJL010000017">
    <property type="protein sequence ID" value="MCU6765701.1"/>
    <property type="molecule type" value="Genomic_DNA"/>
</dbReference>
<dbReference type="InterPro" id="IPR058031">
    <property type="entry name" value="AAA_lid_NorR"/>
</dbReference>
<protein>
    <submittedName>
        <fullName evidence="6">Sigma 54-interacting transcriptional regulator</fullName>
    </submittedName>
</protein>
<keyword evidence="7" id="KW-1185">Reference proteome</keyword>
<dbReference type="Proteomes" id="UP001652409">
    <property type="component" value="Unassembled WGS sequence"/>
</dbReference>
<comment type="caution">
    <text evidence="6">The sequence shown here is derived from an EMBL/GenBank/DDBJ whole genome shotgun (WGS) entry which is preliminary data.</text>
</comment>
<keyword evidence="3" id="KW-0805">Transcription regulation</keyword>
<dbReference type="SUPFAM" id="SSF52540">
    <property type="entry name" value="P-loop containing nucleoside triphosphate hydrolases"/>
    <property type="match status" value="1"/>
</dbReference>
<sequence>MKKSKLYEIQDVAIQIANTLATMLQVDVEIIDSAHMRVAATGHFACRVNQSNVGDGHAYRDTLETGKKMFIDNPGQNPYCVGCKEIDTCDALLEVSAPIIVDDRIEGAIGMTCYKEDREQFMAEHLQESMFFLEQMCMLVAGKIKERTNLQKHLSASRMLHAMMGMVDKGVLILDQEGKLLEYNGIAAKELKLDPGIVGQPVNIILTGDVMMEKREYKVVIGSTVTTVVGWEEHFEDSDDAYGLVLVFDSIRYYRDQVYNMAYHVVPHDIRYIIGHSEYTVRIKKEINQAAAHNGPVLIEGEEGTGKKTIGTAIWKASQRAEKPFVYFNCASVEEGLLEERLFGATGQDKAGMGSDYQGTMGVMEMANDGILYLDEIDEMSMFYQAKLEQFLDEKYIQRKGSFQKIPVNVRLICATKKNLLRLTEKNKFRKPLYYSICINRITAYPLRKRKEDIPELVNFYIDQFTQRYRIYYRQIDEETLQFLCGCNWKGNITELEKTIEYMVNALPEDGVMDMKTVPQELFGMTDDESQIMTLEQLEQREIRRAIRKFGDSKKGKEQAAEALGIGIATLYRKLDKMT</sequence>
<dbReference type="SMART" id="SM00382">
    <property type="entry name" value="AAA"/>
    <property type="match status" value="1"/>
</dbReference>
<dbReference type="PROSITE" id="PS50045">
    <property type="entry name" value="SIGMA54_INTERACT_4"/>
    <property type="match status" value="1"/>
</dbReference>
<keyword evidence="1" id="KW-0547">Nucleotide-binding</keyword>
<evidence type="ECO:0000313" key="7">
    <source>
        <dbReference type="Proteomes" id="UP001652409"/>
    </source>
</evidence>
<evidence type="ECO:0000259" key="5">
    <source>
        <dbReference type="PROSITE" id="PS50045"/>
    </source>
</evidence>
<dbReference type="SUPFAM" id="SSF46689">
    <property type="entry name" value="Homeodomain-like"/>
    <property type="match status" value="1"/>
</dbReference>
<dbReference type="InterPro" id="IPR003593">
    <property type="entry name" value="AAA+_ATPase"/>
</dbReference>
<dbReference type="Pfam" id="PF25601">
    <property type="entry name" value="AAA_lid_14"/>
    <property type="match status" value="1"/>
</dbReference>